<feature type="domain" description="HTH tetR-type" evidence="5">
    <location>
        <begin position="4"/>
        <end position="64"/>
    </location>
</feature>
<dbReference type="SUPFAM" id="SSF46689">
    <property type="entry name" value="Homeodomain-like"/>
    <property type="match status" value="1"/>
</dbReference>
<dbReference type="RefSeq" id="WP_147259389.1">
    <property type="nucleotide sequence ID" value="NZ_VIWU01000001.1"/>
</dbReference>
<sequence length="191" mass="20236">MDTTNHRTRLVVGAADMLRRRGLHATSIREVARHSGAPLGSTYHYFPGGKDQLVTEAVRFAGDTVTRVLRERLAAGPVEGLRSFLALWRDVVISTDHRAGCPVLAVAVQESDAPAVEAAADVFRTWEALLATSLQENGVAATRARRLAALVVAAVEGAVAVCRADRSTRALDDVAVELDALLSAATAGRDG</sequence>
<evidence type="ECO:0000259" key="5">
    <source>
        <dbReference type="PROSITE" id="PS50977"/>
    </source>
</evidence>
<dbReference type="Gene3D" id="1.10.357.10">
    <property type="entry name" value="Tetracycline Repressor, domain 2"/>
    <property type="match status" value="1"/>
</dbReference>
<dbReference type="PANTHER" id="PTHR47506:SF3">
    <property type="entry name" value="HTH-TYPE TRANSCRIPTIONAL REGULATOR LMRA"/>
    <property type="match status" value="1"/>
</dbReference>
<dbReference type="InterPro" id="IPR009057">
    <property type="entry name" value="Homeodomain-like_sf"/>
</dbReference>
<keyword evidence="3" id="KW-0804">Transcription</keyword>
<dbReference type="PROSITE" id="PS50977">
    <property type="entry name" value="HTH_TETR_2"/>
    <property type="match status" value="1"/>
</dbReference>
<dbReference type="AlphaFoldDB" id="A0A561T0Y5"/>
<accession>A0A561T0Y5</accession>
<protein>
    <submittedName>
        <fullName evidence="6">TetR family transcriptional regulator</fullName>
    </submittedName>
</protein>
<evidence type="ECO:0000313" key="7">
    <source>
        <dbReference type="Proteomes" id="UP000321261"/>
    </source>
</evidence>
<organism evidence="6 7">
    <name type="scientific">Pseudonocardia hierapolitana</name>
    <dbReference type="NCBI Taxonomy" id="1128676"/>
    <lineage>
        <taxon>Bacteria</taxon>
        <taxon>Bacillati</taxon>
        <taxon>Actinomycetota</taxon>
        <taxon>Actinomycetes</taxon>
        <taxon>Pseudonocardiales</taxon>
        <taxon>Pseudonocardiaceae</taxon>
        <taxon>Pseudonocardia</taxon>
    </lineage>
</organism>
<dbReference type="PANTHER" id="PTHR47506">
    <property type="entry name" value="TRANSCRIPTIONAL REGULATORY PROTEIN"/>
    <property type="match status" value="1"/>
</dbReference>
<dbReference type="InterPro" id="IPR054156">
    <property type="entry name" value="YxaF_TetR_C"/>
</dbReference>
<keyword evidence="7" id="KW-1185">Reference proteome</keyword>
<keyword evidence="1" id="KW-0805">Transcription regulation</keyword>
<evidence type="ECO:0000256" key="4">
    <source>
        <dbReference type="PROSITE-ProRule" id="PRU00335"/>
    </source>
</evidence>
<proteinExistence type="predicted"/>
<keyword evidence="2 4" id="KW-0238">DNA-binding</keyword>
<name>A0A561T0Y5_9PSEU</name>
<evidence type="ECO:0000256" key="3">
    <source>
        <dbReference type="ARBA" id="ARBA00023163"/>
    </source>
</evidence>
<dbReference type="InterPro" id="IPR036271">
    <property type="entry name" value="Tet_transcr_reg_TetR-rel_C_sf"/>
</dbReference>
<dbReference type="Pfam" id="PF00440">
    <property type="entry name" value="TetR_N"/>
    <property type="match status" value="1"/>
</dbReference>
<dbReference type="SUPFAM" id="SSF48498">
    <property type="entry name" value="Tetracyclin repressor-like, C-terminal domain"/>
    <property type="match status" value="1"/>
</dbReference>
<reference evidence="6 7" key="1">
    <citation type="submission" date="2019-06" db="EMBL/GenBank/DDBJ databases">
        <title>Sequencing the genomes of 1000 actinobacteria strains.</title>
        <authorList>
            <person name="Klenk H.-P."/>
        </authorList>
    </citation>
    <scope>NUCLEOTIDE SEQUENCE [LARGE SCALE GENOMIC DNA]</scope>
    <source>
        <strain evidence="6 7">DSM 45671</strain>
    </source>
</reference>
<dbReference type="EMBL" id="VIWU01000001">
    <property type="protein sequence ID" value="TWF80761.1"/>
    <property type="molecule type" value="Genomic_DNA"/>
</dbReference>
<comment type="caution">
    <text evidence="6">The sequence shown here is derived from an EMBL/GenBank/DDBJ whole genome shotgun (WGS) entry which is preliminary data.</text>
</comment>
<evidence type="ECO:0000256" key="1">
    <source>
        <dbReference type="ARBA" id="ARBA00023015"/>
    </source>
</evidence>
<evidence type="ECO:0000313" key="6">
    <source>
        <dbReference type="EMBL" id="TWF80761.1"/>
    </source>
</evidence>
<evidence type="ECO:0000256" key="2">
    <source>
        <dbReference type="ARBA" id="ARBA00023125"/>
    </source>
</evidence>
<feature type="DNA-binding region" description="H-T-H motif" evidence="4">
    <location>
        <begin position="27"/>
        <end position="46"/>
    </location>
</feature>
<dbReference type="Pfam" id="PF21993">
    <property type="entry name" value="TetR_C_13_2"/>
    <property type="match status" value="1"/>
</dbReference>
<gene>
    <name evidence="6" type="ORF">FHX44_116704</name>
</gene>
<dbReference type="OrthoDB" id="4567939at2"/>
<dbReference type="Proteomes" id="UP000321261">
    <property type="component" value="Unassembled WGS sequence"/>
</dbReference>
<dbReference type="InterPro" id="IPR001647">
    <property type="entry name" value="HTH_TetR"/>
</dbReference>
<dbReference type="GO" id="GO:0003677">
    <property type="term" value="F:DNA binding"/>
    <property type="evidence" value="ECO:0007669"/>
    <property type="project" value="UniProtKB-UniRule"/>
</dbReference>